<dbReference type="Proteomes" id="UP000002852">
    <property type="component" value="Unassembled WGS sequence"/>
</dbReference>
<dbReference type="CDD" id="cd08275">
    <property type="entry name" value="MDR3"/>
    <property type="match status" value="1"/>
</dbReference>
<dbReference type="InterPro" id="IPR052100">
    <property type="entry name" value="SV-ATPase_mito-regulator"/>
</dbReference>
<protein>
    <submittedName>
        <fullName evidence="4">Vesicle amine transport 1-like</fullName>
    </submittedName>
</protein>
<dbReference type="SUPFAM" id="SSF51735">
    <property type="entry name" value="NAD(P)-binding Rossmann-fold domains"/>
    <property type="match status" value="1"/>
</dbReference>
<evidence type="ECO:0000256" key="2">
    <source>
        <dbReference type="SAM" id="MobiDB-lite"/>
    </source>
</evidence>
<dbReference type="Ensembl" id="ENSXMAT00000003181.2">
    <property type="protein sequence ID" value="ENSXMAP00000003176.2"/>
    <property type="gene ID" value="ENSXMAG00000003167.2"/>
</dbReference>
<dbReference type="GeneTree" id="ENSGT00940000159184"/>
<dbReference type="Pfam" id="PF13602">
    <property type="entry name" value="ADH_zinc_N_2"/>
    <property type="match status" value="1"/>
</dbReference>
<proteinExistence type="predicted"/>
<dbReference type="PANTHER" id="PTHR44054">
    <property type="entry name" value="SYNAPTIC VESICLE MEMBRANE PROTEIN VAT-1 HOMOLOG-LIKE"/>
    <property type="match status" value="1"/>
</dbReference>
<keyword evidence="1" id="KW-0560">Oxidoreductase</keyword>
<dbReference type="HOGENOM" id="CLU_026673_3_1_1"/>
<reference evidence="4" key="3">
    <citation type="submission" date="2025-08" db="UniProtKB">
        <authorList>
            <consortium name="Ensembl"/>
        </authorList>
    </citation>
    <scope>IDENTIFICATION</scope>
    <source>
        <strain evidence="4">JP 163 A</strain>
    </source>
</reference>
<evidence type="ECO:0000259" key="3">
    <source>
        <dbReference type="SMART" id="SM00829"/>
    </source>
</evidence>
<dbReference type="SMART" id="SM00829">
    <property type="entry name" value="PKS_ER"/>
    <property type="match status" value="1"/>
</dbReference>
<feature type="domain" description="Enoyl reductase (ER)" evidence="3">
    <location>
        <begin position="45"/>
        <end position="364"/>
    </location>
</feature>
<reference evidence="5" key="1">
    <citation type="submission" date="2012-01" db="EMBL/GenBank/DDBJ databases">
        <authorList>
            <person name="Walter R."/>
            <person name="Schartl M."/>
            <person name="Warren W."/>
        </authorList>
    </citation>
    <scope>NUCLEOTIDE SEQUENCE [LARGE SCALE GENOMIC DNA]</scope>
    <source>
        <strain evidence="5">JP 163 A</strain>
    </source>
</reference>
<dbReference type="AlphaFoldDB" id="M3ZLT4"/>
<dbReference type="Gene3D" id="3.40.50.720">
    <property type="entry name" value="NAD(P)-binding Rossmann-like Domain"/>
    <property type="match status" value="1"/>
</dbReference>
<dbReference type="eggNOG" id="KOG1198">
    <property type="taxonomic scope" value="Eukaryota"/>
</dbReference>
<organism evidence="4 5">
    <name type="scientific">Xiphophorus maculatus</name>
    <name type="common">Southern platyfish</name>
    <name type="synonym">Platypoecilus maculatus</name>
    <dbReference type="NCBI Taxonomy" id="8083"/>
    <lineage>
        <taxon>Eukaryota</taxon>
        <taxon>Metazoa</taxon>
        <taxon>Chordata</taxon>
        <taxon>Craniata</taxon>
        <taxon>Vertebrata</taxon>
        <taxon>Euteleostomi</taxon>
        <taxon>Actinopterygii</taxon>
        <taxon>Neopterygii</taxon>
        <taxon>Teleostei</taxon>
        <taxon>Neoteleostei</taxon>
        <taxon>Acanthomorphata</taxon>
        <taxon>Ovalentaria</taxon>
        <taxon>Atherinomorphae</taxon>
        <taxon>Cyprinodontiformes</taxon>
        <taxon>Poeciliidae</taxon>
        <taxon>Poeciliinae</taxon>
        <taxon>Xiphophorus</taxon>
    </lineage>
</organism>
<reference evidence="4" key="4">
    <citation type="submission" date="2025-09" db="UniProtKB">
        <authorList>
            <consortium name="Ensembl"/>
        </authorList>
    </citation>
    <scope>IDENTIFICATION</scope>
    <source>
        <strain evidence="4">JP 163 A</strain>
    </source>
</reference>
<dbReference type="InterPro" id="IPR013154">
    <property type="entry name" value="ADH-like_N"/>
</dbReference>
<dbReference type="InterPro" id="IPR011032">
    <property type="entry name" value="GroES-like_sf"/>
</dbReference>
<feature type="region of interest" description="Disordered" evidence="2">
    <location>
        <begin position="370"/>
        <end position="405"/>
    </location>
</feature>
<evidence type="ECO:0000313" key="5">
    <source>
        <dbReference type="Proteomes" id="UP000002852"/>
    </source>
</evidence>
<dbReference type="Pfam" id="PF08240">
    <property type="entry name" value="ADH_N"/>
    <property type="match status" value="1"/>
</dbReference>
<accession>M3ZLT4</accession>
<feature type="compositionally biased region" description="Acidic residues" evidence="2">
    <location>
        <begin position="383"/>
        <end position="394"/>
    </location>
</feature>
<dbReference type="Gene3D" id="3.90.180.10">
    <property type="entry name" value="Medium-chain alcohol dehydrogenases, catalytic domain"/>
    <property type="match status" value="1"/>
</dbReference>
<dbReference type="SUPFAM" id="SSF50129">
    <property type="entry name" value="GroES-like"/>
    <property type="match status" value="1"/>
</dbReference>
<dbReference type="PANTHER" id="PTHR44054:SF2">
    <property type="entry name" value="SYNAPTIC VESICLE MEMBRANE PROTEIN VAT-1 HOMOLOG-LIKE"/>
    <property type="match status" value="1"/>
</dbReference>
<dbReference type="GO" id="GO:0016491">
    <property type="term" value="F:oxidoreductase activity"/>
    <property type="evidence" value="ECO:0007669"/>
    <property type="project" value="UniProtKB-KW"/>
</dbReference>
<feature type="compositionally biased region" description="Basic and acidic residues" evidence="2">
    <location>
        <begin position="395"/>
        <end position="405"/>
    </location>
</feature>
<keyword evidence="5" id="KW-1185">Reference proteome</keyword>
<name>M3ZLT4_XIPMA</name>
<dbReference type="InterPro" id="IPR036291">
    <property type="entry name" value="NAD(P)-bd_dom_sf"/>
</dbReference>
<reference evidence="5" key="2">
    <citation type="journal article" date="2013" name="Nat. Genet.">
        <title>The genome of the platyfish, Xiphophorus maculatus, provides insights into evolutionary adaptation and several complex traits.</title>
        <authorList>
            <person name="Schartl M."/>
            <person name="Walter R.B."/>
            <person name="Shen Y."/>
            <person name="Garcia T."/>
            <person name="Catchen J."/>
            <person name="Amores A."/>
            <person name="Braasch I."/>
            <person name="Chalopin D."/>
            <person name="Volff J.N."/>
            <person name="Lesch K.P."/>
            <person name="Bisazza A."/>
            <person name="Minx P."/>
            <person name="Hillier L."/>
            <person name="Wilson R.K."/>
            <person name="Fuerstenberg S."/>
            <person name="Boore J."/>
            <person name="Searle S."/>
            <person name="Postlethwait J.H."/>
            <person name="Warren W.C."/>
        </authorList>
    </citation>
    <scope>NUCLEOTIDE SEQUENCE [LARGE SCALE GENOMIC DNA]</scope>
    <source>
        <strain evidence="5">JP 163 A</strain>
    </source>
</reference>
<dbReference type="InterPro" id="IPR020843">
    <property type="entry name" value="ER"/>
</dbReference>
<evidence type="ECO:0000313" key="4">
    <source>
        <dbReference type="Ensembl" id="ENSXMAP00000003176.2"/>
    </source>
</evidence>
<sequence length="405" mass="44461">MAKEGVDMTEETEYMIDRNAGKEAVNVESPSNAKEMRAVVLAGFGGLNKLRVSKKAMPEPQDGEVKIRVKACGLNFLDLMVRQGNIDNPPKTPLVPGFECCGIVESVAENTQGFEIGDRVMAFLNYNAWAEVVCTPVDFVYKMPDDMTFTEAAAFSLNFVAAYMMLFEVASLREGMSVLVHSAGGAVGQAVAQLCSTVPNVTVFGIASCFKHTSIKDSVTHIFDRNTDYIQEVKKICPDGVDIVLDCLCGENTGKSLSLLKPLGTYILYGTIGQCLSIFSMCDTCKVNPIKLYEENKVIAGFSLLNLLFKQGGCNLVKSAMDKLLSLYEQKKIRPVVDSLWALEEVKEAMQRIHDRGNIGKLILDVEKSPTPLMANDSTETSEAGEEEEEPEGDNDSKERMPFIH</sequence>
<evidence type="ECO:0000256" key="1">
    <source>
        <dbReference type="ARBA" id="ARBA00023002"/>
    </source>
</evidence>